<evidence type="ECO:0000256" key="1">
    <source>
        <dbReference type="SAM" id="Phobius"/>
    </source>
</evidence>
<keyword evidence="1" id="KW-0812">Transmembrane</keyword>
<evidence type="ECO:0000313" key="3">
    <source>
        <dbReference type="Proteomes" id="UP001165090"/>
    </source>
</evidence>
<keyword evidence="1" id="KW-1133">Transmembrane helix</keyword>
<keyword evidence="3" id="KW-1185">Reference proteome</keyword>
<sequence>QRNDTMSHAASLRSCTTEDSLESTLQAIQEEQLLELSRLRAVRSRLHNCNDALLKVLIALRAVGAEVARDMRGMREDMDAAYAVLGCAQVLCMCICTLGKVLCAEDWLSGDFHLIHRGLT</sequence>
<name>A0ABQ5S8V9_9CHLO</name>
<reference evidence="2 3" key="1">
    <citation type="journal article" date="2023" name="IScience">
        <title>Expanded male sex-determining region conserved during the evolution of homothallism in the green alga Volvox.</title>
        <authorList>
            <person name="Yamamoto K."/>
            <person name="Matsuzaki R."/>
            <person name="Mahakham W."/>
            <person name="Heman W."/>
            <person name="Sekimoto H."/>
            <person name="Kawachi M."/>
            <person name="Minakuchi Y."/>
            <person name="Toyoda A."/>
            <person name="Nozaki H."/>
        </authorList>
    </citation>
    <scope>NUCLEOTIDE SEQUENCE [LARGE SCALE GENOMIC DNA]</scope>
    <source>
        <strain evidence="2 3">NIES-4468</strain>
    </source>
</reference>
<feature type="non-terminal residue" evidence="2">
    <location>
        <position position="1"/>
    </location>
</feature>
<dbReference type="EMBL" id="BSDZ01000031">
    <property type="protein sequence ID" value="GLI66347.1"/>
    <property type="molecule type" value="Genomic_DNA"/>
</dbReference>
<organism evidence="2 3">
    <name type="scientific">Volvox africanus</name>
    <dbReference type="NCBI Taxonomy" id="51714"/>
    <lineage>
        <taxon>Eukaryota</taxon>
        <taxon>Viridiplantae</taxon>
        <taxon>Chlorophyta</taxon>
        <taxon>core chlorophytes</taxon>
        <taxon>Chlorophyceae</taxon>
        <taxon>CS clade</taxon>
        <taxon>Chlamydomonadales</taxon>
        <taxon>Volvocaceae</taxon>
        <taxon>Volvox</taxon>
    </lineage>
</organism>
<comment type="caution">
    <text evidence="2">The sequence shown here is derived from an EMBL/GenBank/DDBJ whole genome shotgun (WGS) entry which is preliminary data.</text>
</comment>
<evidence type="ECO:0000313" key="2">
    <source>
        <dbReference type="EMBL" id="GLI66347.1"/>
    </source>
</evidence>
<dbReference type="Proteomes" id="UP001165090">
    <property type="component" value="Unassembled WGS sequence"/>
</dbReference>
<gene>
    <name evidence="2" type="ORF">VaNZ11_010130</name>
</gene>
<protein>
    <submittedName>
        <fullName evidence="2">Uncharacterized protein</fullName>
    </submittedName>
</protein>
<accession>A0ABQ5S8V9</accession>
<keyword evidence="1" id="KW-0472">Membrane</keyword>
<feature type="transmembrane region" description="Helical" evidence="1">
    <location>
        <begin position="80"/>
        <end position="102"/>
    </location>
</feature>
<proteinExistence type="predicted"/>